<dbReference type="Pfam" id="PF07228">
    <property type="entry name" value="SpoIIE"/>
    <property type="match status" value="1"/>
</dbReference>
<dbReference type="SMART" id="SM00331">
    <property type="entry name" value="PP2C_SIG"/>
    <property type="match status" value="1"/>
</dbReference>
<evidence type="ECO:0000256" key="1">
    <source>
        <dbReference type="ARBA" id="ARBA00022801"/>
    </source>
</evidence>
<feature type="transmembrane region" description="Helical" evidence="2">
    <location>
        <begin position="193"/>
        <end position="216"/>
    </location>
</feature>
<feature type="domain" description="HAMP" evidence="3">
    <location>
        <begin position="218"/>
        <end position="270"/>
    </location>
</feature>
<gene>
    <name evidence="4" type="ORF">CRT60_18455</name>
</gene>
<dbReference type="Proteomes" id="UP000225379">
    <property type="component" value="Unassembled WGS sequence"/>
</dbReference>
<dbReference type="InterPro" id="IPR036457">
    <property type="entry name" value="PPM-type-like_dom_sf"/>
</dbReference>
<keyword evidence="2" id="KW-1133">Transmembrane helix</keyword>
<dbReference type="SMART" id="SM00304">
    <property type="entry name" value="HAMP"/>
    <property type="match status" value="1"/>
</dbReference>
<dbReference type="SUPFAM" id="SSF158472">
    <property type="entry name" value="HAMP domain-like"/>
    <property type="match status" value="1"/>
</dbReference>
<evidence type="ECO:0000313" key="4">
    <source>
        <dbReference type="EMBL" id="PGH55305.1"/>
    </source>
</evidence>
<dbReference type="GO" id="GO:0007165">
    <property type="term" value="P:signal transduction"/>
    <property type="evidence" value="ECO:0007669"/>
    <property type="project" value="InterPro"/>
</dbReference>
<organism evidence="4 5">
    <name type="scientific">Azospirillum palustre</name>
    <dbReference type="NCBI Taxonomy" id="2044885"/>
    <lineage>
        <taxon>Bacteria</taxon>
        <taxon>Pseudomonadati</taxon>
        <taxon>Pseudomonadota</taxon>
        <taxon>Alphaproteobacteria</taxon>
        <taxon>Rhodospirillales</taxon>
        <taxon>Azospirillaceae</taxon>
        <taxon>Azospirillum</taxon>
    </lineage>
</organism>
<keyword evidence="2" id="KW-0812">Transmembrane</keyword>
<dbReference type="PANTHER" id="PTHR43156:SF9">
    <property type="entry name" value="HAMP DOMAIN-CONTAINING PROTEIN"/>
    <property type="match status" value="1"/>
</dbReference>
<dbReference type="InterPro" id="IPR003660">
    <property type="entry name" value="HAMP_dom"/>
</dbReference>
<protein>
    <recommendedName>
        <fullName evidence="3">HAMP domain-containing protein</fullName>
    </recommendedName>
</protein>
<dbReference type="Gene3D" id="3.60.40.10">
    <property type="entry name" value="PPM-type phosphatase domain"/>
    <property type="match status" value="1"/>
</dbReference>
<evidence type="ECO:0000313" key="5">
    <source>
        <dbReference type="Proteomes" id="UP000225379"/>
    </source>
</evidence>
<dbReference type="PANTHER" id="PTHR43156">
    <property type="entry name" value="STAGE II SPORULATION PROTEIN E-RELATED"/>
    <property type="match status" value="1"/>
</dbReference>
<dbReference type="Gene3D" id="6.10.340.10">
    <property type="match status" value="1"/>
</dbReference>
<dbReference type="InterPro" id="IPR001932">
    <property type="entry name" value="PPM-type_phosphatase-like_dom"/>
</dbReference>
<sequence>MNTERPIGRVRRMWMSVTGWDDTESYTLRGAGPQGSGDEVVRAGGSSLLTRVILMIVGCTLLVGLIAMGVSSVLVGRQQREALTHRATLVGTLQASAMGQAVWEFDTRAVEGMIRGLLAEDAAVRSVKVWAASGGRGGHGEPLVALERPAGRAELTTVERQIVMSGNNGERTMVGLLRMTYSLEEAESATMTALAPMAGLVFFSLLAVIGMISILLNRLVLAPLARLTRSAGAIAAGDYRVRLRNTRADEIGQLTVAFNHMAETVHDYTERLEQRVAERTEELRQSNDQLAVVNRQVMDSIQYASLLQSAILPDEREMARHLDGVCVLWRPRDVVGGDFHIFRALEDGRFLIGVADCSGHGVPGAFMTMTVSAILDHVLSETPDSDPATILGGLNRMVRAALARGRDNPRFDNGLDIGLCLVRPDKGDLLFAGGRIGLHVVDPAGGSVGEVKGDAQSLGYRRSDSGHRFTTHRVELAPGRSFYLTTDGFLDQAGGTRGFGFGNRRFTAMLLEHDAIPMTERRAAFAQALAEHQGERAQRDDITLVGFTVSPAAAPAATPVLAAASAPGAPSSNPVHP</sequence>
<dbReference type="PROSITE" id="PS50885">
    <property type="entry name" value="HAMP"/>
    <property type="match status" value="1"/>
</dbReference>
<keyword evidence="5" id="KW-1185">Reference proteome</keyword>
<dbReference type="OrthoDB" id="5496380at2"/>
<dbReference type="InterPro" id="IPR052016">
    <property type="entry name" value="Bact_Sigma-Reg"/>
</dbReference>
<dbReference type="AlphaFoldDB" id="A0A2B8BBK2"/>
<name>A0A2B8BBK2_9PROT</name>
<dbReference type="Pfam" id="PF00672">
    <property type="entry name" value="HAMP"/>
    <property type="match status" value="1"/>
</dbReference>
<evidence type="ECO:0000256" key="2">
    <source>
        <dbReference type="SAM" id="Phobius"/>
    </source>
</evidence>
<dbReference type="GO" id="GO:0016791">
    <property type="term" value="F:phosphatase activity"/>
    <property type="evidence" value="ECO:0007669"/>
    <property type="project" value="TreeGrafter"/>
</dbReference>
<keyword evidence="1" id="KW-0378">Hydrolase</keyword>
<accession>A0A2B8BBK2</accession>
<dbReference type="EMBL" id="PDKW01000042">
    <property type="protein sequence ID" value="PGH55305.1"/>
    <property type="molecule type" value="Genomic_DNA"/>
</dbReference>
<dbReference type="CDD" id="cd06225">
    <property type="entry name" value="HAMP"/>
    <property type="match status" value="1"/>
</dbReference>
<comment type="caution">
    <text evidence="4">The sequence shown here is derived from an EMBL/GenBank/DDBJ whole genome shotgun (WGS) entry which is preliminary data.</text>
</comment>
<keyword evidence="2" id="KW-0472">Membrane</keyword>
<dbReference type="GO" id="GO:0016020">
    <property type="term" value="C:membrane"/>
    <property type="evidence" value="ECO:0007669"/>
    <property type="project" value="InterPro"/>
</dbReference>
<proteinExistence type="predicted"/>
<feature type="transmembrane region" description="Helical" evidence="2">
    <location>
        <begin position="52"/>
        <end position="76"/>
    </location>
</feature>
<reference evidence="5" key="1">
    <citation type="submission" date="2017-10" db="EMBL/GenBank/DDBJ databases">
        <authorList>
            <person name="Kravchenko I.K."/>
            <person name="Grouzdev D.S."/>
        </authorList>
    </citation>
    <scope>NUCLEOTIDE SEQUENCE [LARGE SCALE GENOMIC DNA]</scope>
    <source>
        <strain evidence="5">B2</strain>
    </source>
</reference>
<evidence type="ECO:0000259" key="3">
    <source>
        <dbReference type="PROSITE" id="PS50885"/>
    </source>
</evidence>